<dbReference type="EMBL" id="CABFNO020001361">
    <property type="protein sequence ID" value="CAG9983274.1"/>
    <property type="molecule type" value="Genomic_DNA"/>
</dbReference>
<evidence type="ECO:0000313" key="3">
    <source>
        <dbReference type="Proteomes" id="UP000754883"/>
    </source>
</evidence>
<dbReference type="InterPro" id="IPR036409">
    <property type="entry name" value="Aldolase_II/adducin_N_sf"/>
</dbReference>
<dbReference type="PANTHER" id="PTHR10672:SF41">
    <property type="entry name" value="CLASS II ALDOLASE_ADDUCIN DOMAIN PROTEIN (AFU_ORTHOLOGUE AFUA_3G01330)"/>
    <property type="match status" value="1"/>
</dbReference>
<dbReference type="SMART" id="SM01007">
    <property type="entry name" value="Aldolase_II"/>
    <property type="match status" value="1"/>
</dbReference>
<evidence type="ECO:0000313" key="2">
    <source>
        <dbReference type="EMBL" id="CAG9983274.1"/>
    </source>
</evidence>
<dbReference type="InterPro" id="IPR001303">
    <property type="entry name" value="Aldolase_II/adducin_N"/>
</dbReference>
<dbReference type="OrthoDB" id="3238794at2759"/>
<protein>
    <recommendedName>
        <fullName evidence="1">Class II aldolase/adducin N-terminal domain-containing protein</fullName>
    </recommendedName>
</protein>
<dbReference type="Proteomes" id="UP000754883">
    <property type="component" value="Unassembled WGS sequence"/>
</dbReference>
<gene>
    <name evidence="2" type="ORF">CBYS24578_00010281</name>
</gene>
<dbReference type="SUPFAM" id="SSF53639">
    <property type="entry name" value="AraD/HMP-PK domain-like"/>
    <property type="match status" value="1"/>
</dbReference>
<accession>A0A9N9XXJ0</accession>
<dbReference type="Gene3D" id="3.40.225.10">
    <property type="entry name" value="Class II aldolase/adducin N-terminal domain"/>
    <property type="match status" value="1"/>
</dbReference>
<comment type="caution">
    <text evidence="2">The sequence shown here is derived from an EMBL/GenBank/DDBJ whole genome shotgun (WGS) entry which is preliminary data.</text>
</comment>
<proteinExistence type="predicted"/>
<dbReference type="GO" id="GO:0005856">
    <property type="term" value="C:cytoskeleton"/>
    <property type="evidence" value="ECO:0007669"/>
    <property type="project" value="TreeGrafter"/>
</dbReference>
<reference evidence="2 3" key="2">
    <citation type="submission" date="2021-10" db="EMBL/GenBank/DDBJ databases">
        <authorList>
            <person name="Piombo E."/>
        </authorList>
    </citation>
    <scope>NUCLEOTIDE SEQUENCE [LARGE SCALE GENOMIC DNA]</scope>
</reference>
<evidence type="ECO:0000259" key="1">
    <source>
        <dbReference type="SMART" id="SM01007"/>
    </source>
</evidence>
<name>A0A9N9XXJ0_9HYPO</name>
<keyword evidence="3" id="KW-1185">Reference proteome</keyword>
<dbReference type="NCBIfam" id="NF004855">
    <property type="entry name" value="PRK06208.1"/>
    <property type="match status" value="1"/>
</dbReference>
<dbReference type="FunFam" id="3.40.225.10:FF:000009">
    <property type="entry name" value="Class II aldolase/adducin N-terminal"/>
    <property type="match status" value="1"/>
</dbReference>
<sequence length="306" mass="33517">MATITATYLSNVDTRKSSGHSPGATNTVNFSQMEATDPNAKGVEQNGVEVQLQKIPTPPVFSDMYEKREYLKGRLALAFRLFGKFGFDEGVAGHITLRDPVMPDHFWVNPLGRAFALMRRSDLILVNSEGEVVDGGPNRLLNRAAYMIHHAVHAARPDVNCAAHSHSIHGRAFATLGRPIDMLTQDACAFWRDVGVYRQFKGAVLAAEEGRNIARDLGNRKACILQNHGLLTCGSTVEAAIFWFVSLEKCCQAQLMAEAAATKPIPIDEEDAEFTYKSVGLGGVGWFSAQPMFDVLSEEVGDAYLK</sequence>
<dbReference type="Pfam" id="PF00596">
    <property type="entry name" value="Aldolase_II"/>
    <property type="match status" value="1"/>
</dbReference>
<dbReference type="PANTHER" id="PTHR10672">
    <property type="entry name" value="ADDUCIN"/>
    <property type="match status" value="1"/>
</dbReference>
<organism evidence="2 3">
    <name type="scientific">Clonostachys byssicola</name>
    <dbReference type="NCBI Taxonomy" id="160290"/>
    <lineage>
        <taxon>Eukaryota</taxon>
        <taxon>Fungi</taxon>
        <taxon>Dikarya</taxon>
        <taxon>Ascomycota</taxon>
        <taxon>Pezizomycotina</taxon>
        <taxon>Sordariomycetes</taxon>
        <taxon>Hypocreomycetidae</taxon>
        <taxon>Hypocreales</taxon>
        <taxon>Bionectriaceae</taxon>
        <taxon>Clonostachys</taxon>
    </lineage>
</organism>
<dbReference type="AlphaFoldDB" id="A0A9N9XXJ0"/>
<dbReference type="InterPro" id="IPR051017">
    <property type="entry name" value="Aldolase-II_Adducin_sf"/>
</dbReference>
<feature type="domain" description="Class II aldolase/adducin N-terminal" evidence="1">
    <location>
        <begin position="73"/>
        <end position="255"/>
    </location>
</feature>
<reference evidence="3" key="1">
    <citation type="submission" date="2019-06" db="EMBL/GenBank/DDBJ databases">
        <authorList>
            <person name="Broberg M."/>
        </authorList>
    </citation>
    <scope>NUCLEOTIDE SEQUENCE [LARGE SCALE GENOMIC DNA]</scope>
</reference>
<dbReference type="GO" id="GO:0051015">
    <property type="term" value="F:actin filament binding"/>
    <property type="evidence" value="ECO:0007669"/>
    <property type="project" value="TreeGrafter"/>
</dbReference>